<proteinExistence type="predicted"/>
<sequence>MRGGGAAVKSCVSQLEAVRQKRVYAAPANIFGWDCTGARTSLQIL</sequence>
<evidence type="ECO:0000313" key="1">
    <source>
        <dbReference type="EMBL" id="EEV17836.1"/>
    </source>
</evidence>
<comment type="caution">
    <text evidence="1">The sequence shown here is derived from an EMBL/GenBank/DDBJ whole genome shotgun (WGS) entry which is preliminary data.</text>
</comment>
<reference evidence="1 2" key="1">
    <citation type="submission" date="2009-07" db="EMBL/GenBank/DDBJ databases">
        <authorList>
            <person name="Madupu R."/>
            <person name="Sebastian Y."/>
            <person name="Durkin A.S."/>
            <person name="Torralba M."/>
            <person name="Methe B."/>
            <person name="Sutton G.G."/>
            <person name="Strausberg R.L."/>
            <person name="Nelson K.E."/>
        </authorList>
    </citation>
    <scope>NUCLEOTIDE SEQUENCE [LARGE SCALE GENOMIC DNA]</scope>
    <source>
        <strain evidence="1 2">RM3268</strain>
    </source>
</reference>
<dbReference type="EMBL" id="ACYG01000022">
    <property type="protein sequence ID" value="EEV17836.1"/>
    <property type="molecule type" value="Genomic_DNA"/>
</dbReference>
<dbReference type="Proteomes" id="UP000005709">
    <property type="component" value="Unassembled WGS sequence"/>
</dbReference>
<evidence type="ECO:0000313" key="2">
    <source>
        <dbReference type="Proteomes" id="UP000005709"/>
    </source>
</evidence>
<protein>
    <submittedName>
        <fullName evidence="1">Uncharacterized protein</fullName>
    </submittedName>
</protein>
<organism evidence="1 2">
    <name type="scientific">Campylobacter gracilis RM3268</name>
    <dbReference type="NCBI Taxonomy" id="553220"/>
    <lineage>
        <taxon>Bacteria</taxon>
        <taxon>Pseudomonadati</taxon>
        <taxon>Campylobacterota</taxon>
        <taxon>Epsilonproteobacteria</taxon>
        <taxon>Campylobacterales</taxon>
        <taxon>Campylobacteraceae</taxon>
        <taxon>Campylobacter</taxon>
    </lineage>
</organism>
<gene>
    <name evidence="1" type="ORF">CAMGR0001_2203</name>
</gene>
<name>C8PH15_9BACT</name>
<accession>C8PH15</accession>
<keyword evidence="2" id="KW-1185">Reference proteome</keyword>
<dbReference type="AlphaFoldDB" id="C8PH15"/>